<evidence type="ECO:0000313" key="3">
    <source>
        <dbReference type="Proteomes" id="UP000271554"/>
    </source>
</evidence>
<dbReference type="RefSeq" id="WP_120721639.1">
    <property type="nucleotide sequence ID" value="NZ_CP032698.1"/>
</dbReference>
<proteinExistence type="predicted"/>
<dbReference type="EMBL" id="CP032698">
    <property type="protein sequence ID" value="AYG80739.1"/>
    <property type="molecule type" value="Genomic_DNA"/>
</dbReference>
<evidence type="ECO:0000313" key="2">
    <source>
        <dbReference type="EMBL" id="AYG80739.1"/>
    </source>
</evidence>
<dbReference type="OrthoDB" id="3607295at2"/>
<feature type="domain" description="Thiopeptide-type bacteriocin biosynthesis" evidence="1">
    <location>
        <begin position="12"/>
        <end position="302"/>
    </location>
</feature>
<accession>A0A387HBE5</accession>
<dbReference type="InterPro" id="IPR023809">
    <property type="entry name" value="Thiopep_bacteriocin_synth_dom"/>
</dbReference>
<name>A0A387HBE5_9ACTN</name>
<dbReference type="Proteomes" id="UP000271554">
    <property type="component" value="Chromosome"/>
</dbReference>
<protein>
    <recommendedName>
        <fullName evidence="1">Thiopeptide-type bacteriocin biosynthesis domain-containing protein</fullName>
    </recommendedName>
</protein>
<gene>
    <name evidence="2" type="ORF">DWB77_02877</name>
</gene>
<dbReference type="KEGG" id="shun:DWB77_02877"/>
<reference evidence="2 3" key="1">
    <citation type="submission" date="2018-10" db="EMBL/GenBank/DDBJ databases">
        <title>Relationship between Morphology and Antimicrobial Activity in Streptomyces.</title>
        <authorList>
            <person name="Kang H.J."/>
            <person name="Kim S.B."/>
        </authorList>
    </citation>
    <scope>NUCLEOTIDE SEQUENCE [LARGE SCALE GENOMIC DNA]</scope>
    <source>
        <strain evidence="2 3">BH38</strain>
    </source>
</reference>
<evidence type="ECO:0000259" key="1">
    <source>
        <dbReference type="Pfam" id="PF14028"/>
    </source>
</evidence>
<organism evidence="2 3">
    <name type="scientific">Streptomyces hundungensis</name>
    <dbReference type="NCBI Taxonomy" id="1077946"/>
    <lineage>
        <taxon>Bacteria</taxon>
        <taxon>Bacillati</taxon>
        <taxon>Actinomycetota</taxon>
        <taxon>Actinomycetes</taxon>
        <taxon>Kitasatosporales</taxon>
        <taxon>Streptomycetaceae</taxon>
        <taxon>Streptomyces</taxon>
    </lineage>
</organism>
<keyword evidence="3" id="KW-1185">Reference proteome</keyword>
<dbReference type="AlphaFoldDB" id="A0A387HBE5"/>
<sequence>MSSTGTSRADGWRALHVHLPHSLQTAYLRDVIRPVVRAGAQGERFFFLRYWQGGPHIRLRIGGADQDRIDAVRTALLAGMPAMTDELSAEYDYEVSLQSDLARLESESTLAIRPPGTVEPMAYAPEYAKYGGAEGVRIAEELFSRTSVAVLDLAAARPTPEPKAPVGEAIRIMAMSLRGSGLDLDQSRRFLGGYEEFWRRYVPDGYDRAWAGLYERTRPKVLELCEAVWRDGSTDVFHDVYANALTAAREAGTTSGEDLGDLVLGGTPYTRCLSNYLHTTNNRLGIIPAGEAFVAHVMNRALSEIGTRTAI</sequence>
<dbReference type="Pfam" id="PF14028">
    <property type="entry name" value="Lant_dehydr_C"/>
    <property type="match status" value="1"/>
</dbReference>